<feature type="chain" id="PRO_5040834404" evidence="10">
    <location>
        <begin position="31"/>
        <end position="450"/>
    </location>
</feature>
<dbReference type="InterPro" id="IPR001967">
    <property type="entry name" value="Peptidase_S11_N"/>
</dbReference>
<protein>
    <submittedName>
        <fullName evidence="12">D-alanyl-D-alanine carboxypeptidase</fullName>
    </submittedName>
</protein>
<evidence type="ECO:0000313" key="13">
    <source>
        <dbReference type="Proteomes" id="UP001146670"/>
    </source>
</evidence>
<evidence type="ECO:0000259" key="11">
    <source>
        <dbReference type="Pfam" id="PF00768"/>
    </source>
</evidence>
<dbReference type="GO" id="GO:0008360">
    <property type="term" value="P:regulation of cell shape"/>
    <property type="evidence" value="ECO:0007669"/>
    <property type="project" value="UniProtKB-KW"/>
</dbReference>
<proteinExistence type="inferred from homology"/>
<evidence type="ECO:0000256" key="6">
    <source>
        <dbReference type="ARBA" id="ARBA00023316"/>
    </source>
</evidence>
<dbReference type="PANTHER" id="PTHR21581">
    <property type="entry name" value="D-ALANYL-D-ALANINE CARBOXYPEPTIDASE"/>
    <property type="match status" value="1"/>
</dbReference>
<dbReference type="RefSeq" id="WP_268752228.1">
    <property type="nucleotide sequence ID" value="NZ_JAPRFQ010000001.1"/>
</dbReference>
<keyword evidence="12" id="KW-0645">Protease</keyword>
<dbReference type="SUPFAM" id="SSF56601">
    <property type="entry name" value="beta-lactamase/transpeptidase-like"/>
    <property type="match status" value="1"/>
</dbReference>
<accession>A0A9X3JDL9</accession>
<name>A0A9X3JDL9_9LACT</name>
<sequence>MKIAFRSFICLQLLLLFVGIFTPAINQVQAEENQADQSLAHFSQQLTIDVPHAMAIDAESGQILYQKEADQLAGIASITKLLSLYVVYDAIAAGKLSLDTKIPVSADVAALAREEGYANVPLEESTDLYRAEDLINATIVGSANAAIVALAEYIAGSEKDFVSMMKNKLVELGISEYDLYTASGMSANHLVGDNAPQYSEDLENRMRARDVLFMARELIADYPELQDRSQQAKIDFPLNEEENYPIVNANKYVASSPYHREDVFGLKTGTEKQTGSCILVITEIAGQPVYAITLGAATDQLRYQETNRLLDYLNTQLKYVELQGAGETAPGGETVDVSQGKQDTTSLVFDHTLAIFLPKDYDRSSIKTVYSHAWQYNAQGQIVLNAPLEQSEPVNTVKVGVDFYQSLFSDNKLKNSIHSSQDVGRINLFVYVSRLMADMFDSWGDQLFGQ</sequence>
<dbReference type="GO" id="GO:0009002">
    <property type="term" value="F:serine-type D-Ala-D-Ala carboxypeptidase activity"/>
    <property type="evidence" value="ECO:0007669"/>
    <property type="project" value="InterPro"/>
</dbReference>
<dbReference type="GO" id="GO:0009252">
    <property type="term" value="P:peptidoglycan biosynthetic process"/>
    <property type="evidence" value="ECO:0007669"/>
    <property type="project" value="UniProtKB-KW"/>
</dbReference>
<dbReference type="Proteomes" id="UP001146670">
    <property type="component" value="Unassembled WGS sequence"/>
</dbReference>
<evidence type="ECO:0000256" key="10">
    <source>
        <dbReference type="SAM" id="SignalP"/>
    </source>
</evidence>
<evidence type="ECO:0000256" key="8">
    <source>
        <dbReference type="PIRSR" id="PIRSR618044-2"/>
    </source>
</evidence>
<dbReference type="Gene3D" id="3.40.710.10">
    <property type="entry name" value="DD-peptidase/beta-lactamase superfamily"/>
    <property type="match status" value="1"/>
</dbReference>
<feature type="active site" description="Proton acceptor" evidence="7">
    <location>
        <position position="80"/>
    </location>
</feature>
<reference evidence="12" key="1">
    <citation type="submission" date="2022-12" db="EMBL/GenBank/DDBJ databases">
        <title>Description and comparative metabolic analysis of Aerococcus sp. nov., isolated from the feces of a pig.</title>
        <authorList>
            <person name="Chang Y.-H."/>
        </authorList>
    </citation>
    <scope>NUCLEOTIDE SEQUENCE</scope>
    <source>
        <strain evidence="12">YH-aer222</strain>
    </source>
</reference>
<keyword evidence="13" id="KW-1185">Reference proteome</keyword>
<dbReference type="EMBL" id="JAPRFR010000001">
    <property type="protein sequence ID" value="MCZ0725923.1"/>
    <property type="molecule type" value="Genomic_DNA"/>
</dbReference>
<feature type="active site" evidence="7">
    <location>
        <position position="142"/>
    </location>
</feature>
<feature type="active site" description="Acyl-ester intermediate" evidence="7">
    <location>
        <position position="77"/>
    </location>
</feature>
<evidence type="ECO:0000256" key="5">
    <source>
        <dbReference type="ARBA" id="ARBA00022984"/>
    </source>
</evidence>
<dbReference type="GO" id="GO:0071555">
    <property type="term" value="P:cell wall organization"/>
    <property type="evidence" value="ECO:0007669"/>
    <property type="project" value="UniProtKB-KW"/>
</dbReference>
<dbReference type="PANTHER" id="PTHR21581:SF11">
    <property type="entry name" value="D-ALANYL-D-ALANINE CARBOXYPEPTIDASE DACA"/>
    <property type="match status" value="1"/>
</dbReference>
<feature type="domain" description="Peptidase S11 D-alanyl-D-alanine carboxypeptidase A N-terminal" evidence="11">
    <location>
        <begin position="44"/>
        <end position="297"/>
    </location>
</feature>
<comment type="caution">
    <text evidence="12">The sequence shown here is derived from an EMBL/GenBank/DDBJ whole genome shotgun (WGS) entry which is preliminary data.</text>
</comment>
<feature type="binding site" evidence="8">
    <location>
        <position position="267"/>
    </location>
    <ligand>
        <name>substrate</name>
    </ligand>
</feature>
<keyword evidence="3" id="KW-0378">Hydrolase</keyword>
<keyword evidence="5" id="KW-0573">Peptidoglycan synthesis</keyword>
<evidence type="ECO:0000313" key="12">
    <source>
        <dbReference type="EMBL" id="MCZ0725923.1"/>
    </source>
</evidence>
<evidence type="ECO:0000256" key="1">
    <source>
        <dbReference type="ARBA" id="ARBA00007164"/>
    </source>
</evidence>
<dbReference type="PRINTS" id="PR00725">
    <property type="entry name" value="DADACBPTASE1"/>
</dbReference>
<evidence type="ECO:0000256" key="9">
    <source>
        <dbReference type="RuleBase" id="RU004016"/>
    </source>
</evidence>
<comment type="similarity">
    <text evidence="1 9">Belongs to the peptidase S11 family.</text>
</comment>
<evidence type="ECO:0000256" key="3">
    <source>
        <dbReference type="ARBA" id="ARBA00022801"/>
    </source>
</evidence>
<evidence type="ECO:0000256" key="7">
    <source>
        <dbReference type="PIRSR" id="PIRSR618044-1"/>
    </source>
</evidence>
<keyword evidence="6" id="KW-0961">Cell wall biogenesis/degradation</keyword>
<feature type="signal peptide" evidence="10">
    <location>
        <begin position="1"/>
        <end position="30"/>
    </location>
</feature>
<evidence type="ECO:0000256" key="4">
    <source>
        <dbReference type="ARBA" id="ARBA00022960"/>
    </source>
</evidence>
<evidence type="ECO:0000256" key="2">
    <source>
        <dbReference type="ARBA" id="ARBA00022729"/>
    </source>
</evidence>
<dbReference type="GO" id="GO:0006508">
    <property type="term" value="P:proteolysis"/>
    <property type="evidence" value="ECO:0007669"/>
    <property type="project" value="InterPro"/>
</dbReference>
<keyword evidence="2 10" id="KW-0732">Signal</keyword>
<dbReference type="AlphaFoldDB" id="A0A9X3JDL9"/>
<gene>
    <name evidence="12" type="ORF">OW157_04975</name>
</gene>
<dbReference type="Pfam" id="PF00768">
    <property type="entry name" value="Peptidase_S11"/>
    <property type="match status" value="1"/>
</dbReference>
<keyword evidence="12" id="KW-0121">Carboxypeptidase</keyword>
<keyword evidence="4" id="KW-0133">Cell shape</keyword>
<organism evidence="12 13">
    <name type="scientific">Aerococcus kribbianus</name>
    <dbReference type="NCBI Taxonomy" id="2999064"/>
    <lineage>
        <taxon>Bacteria</taxon>
        <taxon>Bacillati</taxon>
        <taxon>Bacillota</taxon>
        <taxon>Bacilli</taxon>
        <taxon>Lactobacillales</taxon>
        <taxon>Aerococcaceae</taxon>
        <taxon>Aerococcus</taxon>
    </lineage>
</organism>
<dbReference type="InterPro" id="IPR012338">
    <property type="entry name" value="Beta-lactam/transpept-like"/>
</dbReference>
<dbReference type="InterPro" id="IPR018044">
    <property type="entry name" value="Peptidase_S11"/>
</dbReference>